<sequence length="114" mass="12428">MKLPATTTTQGTAMNRTVVTGHSTVSATTQPSAAKLRLNPAGTTRQMLQVTCTKLQQYDTVRHNNAVATRNYDYNCGIEITATAIRQLQLENPLSLGGDARQLQPELRATTKLQ</sequence>
<dbReference type="Proteomes" id="UP001283361">
    <property type="component" value="Unassembled WGS sequence"/>
</dbReference>
<reference evidence="1" key="1">
    <citation type="journal article" date="2023" name="G3 (Bethesda)">
        <title>A reference genome for the long-term kleptoplast-retaining sea slug Elysia crispata morphotype clarki.</title>
        <authorList>
            <person name="Eastman K.E."/>
            <person name="Pendleton A.L."/>
            <person name="Shaikh M.A."/>
            <person name="Suttiyut T."/>
            <person name="Ogas R."/>
            <person name="Tomko P."/>
            <person name="Gavelis G."/>
            <person name="Widhalm J.R."/>
            <person name="Wisecaver J.H."/>
        </authorList>
    </citation>
    <scope>NUCLEOTIDE SEQUENCE</scope>
    <source>
        <strain evidence="1">ECLA1</strain>
    </source>
</reference>
<dbReference type="EMBL" id="JAWDGP010007878">
    <property type="protein sequence ID" value="KAK3701799.1"/>
    <property type="molecule type" value="Genomic_DNA"/>
</dbReference>
<protein>
    <submittedName>
        <fullName evidence="1">Uncharacterized protein</fullName>
    </submittedName>
</protein>
<evidence type="ECO:0000313" key="2">
    <source>
        <dbReference type="Proteomes" id="UP001283361"/>
    </source>
</evidence>
<organism evidence="1 2">
    <name type="scientific">Elysia crispata</name>
    <name type="common">lettuce slug</name>
    <dbReference type="NCBI Taxonomy" id="231223"/>
    <lineage>
        <taxon>Eukaryota</taxon>
        <taxon>Metazoa</taxon>
        <taxon>Spiralia</taxon>
        <taxon>Lophotrochozoa</taxon>
        <taxon>Mollusca</taxon>
        <taxon>Gastropoda</taxon>
        <taxon>Heterobranchia</taxon>
        <taxon>Euthyneura</taxon>
        <taxon>Panpulmonata</taxon>
        <taxon>Sacoglossa</taxon>
        <taxon>Placobranchoidea</taxon>
        <taxon>Plakobranchidae</taxon>
        <taxon>Elysia</taxon>
    </lineage>
</organism>
<evidence type="ECO:0000313" key="1">
    <source>
        <dbReference type="EMBL" id="KAK3701799.1"/>
    </source>
</evidence>
<gene>
    <name evidence="1" type="ORF">RRG08_043461</name>
</gene>
<dbReference type="AlphaFoldDB" id="A0AAE0XQ79"/>
<proteinExistence type="predicted"/>
<keyword evidence="2" id="KW-1185">Reference proteome</keyword>
<comment type="caution">
    <text evidence="1">The sequence shown here is derived from an EMBL/GenBank/DDBJ whole genome shotgun (WGS) entry which is preliminary data.</text>
</comment>
<name>A0AAE0XQ79_9GAST</name>
<accession>A0AAE0XQ79</accession>